<reference evidence="3 4" key="1">
    <citation type="submission" date="2018-10" db="EMBL/GenBank/DDBJ databases">
        <title>Kocuria sp. M5W7-7, whole genome shotgun sequence.</title>
        <authorList>
            <person name="Tuo L."/>
        </authorList>
    </citation>
    <scope>NUCLEOTIDE SEQUENCE [LARGE SCALE GENOMIC DNA]</scope>
    <source>
        <strain evidence="3 4">M5W7-7</strain>
    </source>
</reference>
<dbReference type="RefSeq" id="WP_123824430.1">
    <property type="nucleotide sequence ID" value="NZ_RKMF01000003.1"/>
</dbReference>
<evidence type="ECO:0000259" key="2">
    <source>
        <dbReference type="Pfam" id="PF01557"/>
    </source>
</evidence>
<evidence type="ECO:0000313" key="4">
    <source>
        <dbReference type="Proteomes" id="UP000270616"/>
    </source>
</evidence>
<feature type="domain" description="Fumarylacetoacetase-like C-terminal" evidence="2">
    <location>
        <begin position="75"/>
        <end position="306"/>
    </location>
</feature>
<dbReference type="EMBL" id="RKMF01000003">
    <property type="protein sequence ID" value="ROZ64329.1"/>
    <property type="molecule type" value="Genomic_DNA"/>
</dbReference>
<dbReference type="Pfam" id="PF01557">
    <property type="entry name" value="FAA_hydrolase"/>
    <property type="match status" value="1"/>
</dbReference>
<accession>A0A3N3ZV16</accession>
<organism evidence="3 4">
    <name type="scientific">Kocuria soli</name>
    <dbReference type="NCBI Taxonomy" id="2485125"/>
    <lineage>
        <taxon>Bacteria</taxon>
        <taxon>Bacillati</taxon>
        <taxon>Actinomycetota</taxon>
        <taxon>Actinomycetes</taxon>
        <taxon>Micrococcales</taxon>
        <taxon>Micrococcaceae</taxon>
        <taxon>Kocuria</taxon>
    </lineage>
</organism>
<evidence type="ECO:0000256" key="1">
    <source>
        <dbReference type="SAM" id="MobiDB-lite"/>
    </source>
</evidence>
<dbReference type="GO" id="GO:0016787">
    <property type="term" value="F:hydrolase activity"/>
    <property type="evidence" value="ECO:0007669"/>
    <property type="project" value="UniProtKB-KW"/>
</dbReference>
<keyword evidence="3" id="KW-0378">Hydrolase</keyword>
<keyword evidence="4" id="KW-1185">Reference proteome</keyword>
<gene>
    <name evidence="3" type="ORF">EDL96_03480</name>
</gene>
<dbReference type="PANTHER" id="PTHR43211">
    <property type="entry name" value="FUMARYLACETOACETATE HYDROLASE"/>
    <property type="match status" value="1"/>
</dbReference>
<dbReference type="Proteomes" id="UP000270616">
    <property type="component" value="Unassembled WGS sequence"/>
</dbReference>
<sequence>MVKIARWSFEGTDHAGFVQDGRCIDLPEALDVQDLVDMGLEATLEVAERVLATDTQEAPSLEQVTLLSPIQPRSIRDFVAFEEHVEGVTASVDGASEVVPEWYQAPTFYFTNPHTVRATGEVIPVPSGCQRMDFETEVAVVVGAAEGLDGRNLESTDAHRMIFGYTIFNDWSARDVQAREMKVRLGPCKGKDFASTLGPWIVTADEFTDRHDDDGFLHLAMTASVNGQALGTDSLANMGWPLAELVAYASQDSVVVPGDLLGSGTCGRGCLAELWGRAGDLTPPPLVEGDVVALEVQGIGRIENAVGPRRGDTFPPASPARTRGRSAPPVGDQ</sequence>
<dbReference type="Gene3D" id="3.90.850.10">
    <property type="entry name" value="Fumarylacetoacetase-like, C-terminal domain"/>
    <property type="match status" value="1"/>
</dbReference>
<name>A0A3N3ZV16_9MICC</name>
<evidence type="ECO:0000313" key="3">
    <source>
        <dbReference type="EMBL" id="ROZ64329.1"/>
    </source>
</evidence>
<proteinExistence type="predicted"/>
<protein>
    <submittedName>
        <fullName evidence="3">Fumarylacetoacetate hydrolase family protein</fullName>
    </submittedName>
</protein>
<dbReference type="InterPro" id="IPR011234">
    <property type="entry name" value="Fumarylacetoacetase-like_C"/>
</dbReference>
<feature type="region of interest" description="Disordered" evidence="1">
    <location>
        <begin position="305"/>
        <end position="333"/>
    </location>
</feature>
<dbReference type="InterPro" id="IPR036663">
    <property type="entry name" value="Fumarylacetoacetase_C_sf"/>
</dbReference>
<dbReference type="AlphaFoldDB" id="A0A3N3ZV16"/>
<dbReference type="SUPFAM" id="SSF56529">
    <property type="entry name" value="FAH"/>
    <property type="match status" value="1"/>
</dbReference>
<dbReference type="PANTHER" id="PTHR43211:SF1">
    <property type="entry name" value="BLL6422 PROTEIN"/>
    <property type="match status" value="1"/>
</dbReference>
<comment type="caution">
    <text evidence="3">The sequence shown here is derived from an EMBL/GenBank/DDBJ whole genome shotgun (WGS) entry which is preliminary data.</text>
</comment>
<dbReference type="OrthoDB" id="2273115at2"/>